<sequence>MFLTLQVVMMLRRPAVYDGTLLSMCVVKGY</sequence>
<reference evidence="1" key="1">
    <citation type="submission" date="2018-02" db="EMBL/GenBank/DDBJ databases">
        <title>Rhizophora mucronata_Transcriptome.</title>
        <authorList>
            <person name="Meera S.P."/>
            <person name="Sreeshan A."/>
            <person name="Augustine A."/>
        </authorList>
    </citation>
    <scope>NUCLEOTIDE SEQUENCE</scope>
    <source>
        <tissue evidence="1">Leaf</tissue>
    </source>
</reference>
<dbReference type="AlphaFoldDB" id="A0A2P2QKN3"/>
<organism evidence="1">
    <name type="scientific">Rhizophora mucronata</name>
    <name type="common">Asiatic mangrove</name>
    <dbReference type="NCBI Taxonomy" id="61149"/>
    <lineage>
        <taxon>Eukaryota</taxon>
        <taxon>Viridiplantae</taxon>
        <taxon>Streptophyta</taxon>
        <taxon>Embryophyta</taxon>
        <taxon>Tracheophyta</taxon>
        <taxon>Spermatophyta</taxon>
        <taxon>Magnoliopsida</taxon>
        <taxon>eudicotyledons</taxon>
        <taxon>Gunneridae</taxon>
        <taxon>Pentapetalae</taxon>
        <taxon>rosids</taxon>
        <taxon>fabids</taxon>
        <taxon>Malpighiales</taxon>
        <taxon>Rhizophoraceae</taxon>
        <taxon>Rhizophora</taxon>
    </lineage>
</organism>
<protein>
    <submittedName>
        <fullName evidence="1">Uncharacterized protein</fullName>
    </submittedName>
</protein>
<proteinExistence type="predicted"/>
<dbReference type="EMBL" id="GGEC01086973">
    <property type="protein sequence ID" value="MBX67457.1"/>
    <property type="molecule type" value="Transcribed_RNA"/>
</dbReference>
<accession>A0A2P2QKN3</accession>
<evidence type="ECO:0000313" key="1">
    <source>
        <dbReference type="EMBL" id="MBX67457.1"/>
    </source>
</evidence>
<name>A0A2P2QKN3_RHIMU</name>